<accession>A0AAD8AN31</accession>
<dbReference type="InterPro" id="IPR000555">
    <property type="entry name" value="JAMM/MPN+_dom"/>
</dbReference>
<dbReference type="Pfam" id="PF14464">
    <property type="entry name" value="Prok-JAB"/>
    <property type="match status" value="1"/>
</dbReference>
<dbReference type="SUPFAM" id="SSF102712">
    <property type="entry name" value="JAB1/MPN domain"/>
    <property type="match status" value="1"/>
</dbReference>
<dbReference type="AlphaFoldDB" id="A0AAD8AN31"/>
<dbReference type="PANTHER" id="PTHR34858:SF1">
    <property type="entry name" value="CYSO-CYSTEINE PEPTIDASE"/>
    <property type="match status" value="1"/>
</dbReference>
<sequence>MIYLTEEHKKAIETHGEATYPNECGGMLIGRFEADGKKIVTETFPLENSSKEDQKNRVLILPKDVMKAERYARSLKLDVVGYYHSHPEDAAVPSQYDLDHALPVWSYIIVSVIAGKAVDVRSWQMEDDRSKFNEEELSVAQV</sequence>
<dbReference type="InterPro" id="IPR037518">
    <property type="entry name" value="MPN"/>
</dbReference>
<comment type="caution">
    <text evidence="7">The sequence shown here is derived from an EMBL/GenBank/DDBJ whole genome shotgun (WGS) entry which is preliminary data.</text>
</comment>
<dbReference type="CDD" id="cd08070">
    <property type="entry name" value="MPN_like"/>
    <property type="match status" value="1"/>
</dbReference>
<dbReference type="GO" id="GO:0006508">
    <property type="term" value="P:proteolysis"/>
    <property type="evidence" value="ECO:0007669"/>
    <property type="project" value="UniProtKB-KW"/>
</dbReference>
<evidence type="ECO:0000313" key="7">
    <source>
        <dbReference type="EMBL" id="KAK0039163.1"/>
    </source>
</evidence>
<evidence type="ECO:0000256" key="5">
    <source>
        <dbReference type="ARBA" id="ARBA00023049"/>
    </source>
</evidence>
<keyword evidence="8" id="KW-1185">Reference proteome</keyword>
<name>A0AAD8AN31_BIOPF</name>
<dbReference type="Proteomes" id="UP001233172">
    <property type="component" value="Unassembled WGS sequence"/>
</dbReference>
<proteinExistence type="predicted"/>
<keyword evidence="3" id="KW-0378">Hydrolase</keyword>
<keyword evidence="4" id="KW-0862">Zinc</keyword>
<evidence type="ECO:0000256" key="1">
    <source>
        <dbReference type="ARBA" id="ARBA00022670"/>
    </source>
</evidence>
<evidence type="ECO:0000259" key="6">
    <source>
        <dbReference type="PROSITE" id="PS50249"/>
    </source>
</evidence>
<dbReference type="GO" id="GO:0008270">
    <property type="term" value="F:zinc ion binding"/>
    <property type="evidence" value="ECO:0007669"/>
    <property type="project" value="TreeGrafter"/>
</dbReference>
<gene>
    <name evidence="7" type="ORF">Bpfe_031428</name>
</gene>
<evidence type="ECO:0000313" key="8">
    <source>
        <dbReference type="Proteomes" id="UP001233172"/>
    </source>
</evidence>
<dbReference type="FunFam" id="3.40.140.10:FF:000085">
    <property type="entry name" value="Mov34/MPN/PAD-1 family protein"/>
    <property type="match status" value="1"/>
</dbReference>
<dbReference type="PROSITE" id="PS50249">
    <property type="entry name" value="MPN"/>
    <property type="match status" value="1"/>
</dbReference>
<dbReference type="PANTHER" id="PTHR34858">
    <property type="entry name" value="CYSO-CYSTEINE PEPTIDASE"/>
    <property type="match status" value="1"/>
</dbReference>
<protein>
    <submittedName>
        <fullName evidence="7">M67 family metallopeptidase</fullName>
    </submittedName>
</protein>
<evidence type="ECO:0000256" key="4">
    <source>
        <dbReference type="ARBA" id="ARBA00022833"/>
    </source>
</evidence>
<dbReference type="InterPro" id="IPR051929">
    <property type="entry name" value="VirAsm_ModProt"/>
</dbReference>
<evidence type="ECO:0000256" key="2">
    <source>
        <dbReference type="ARBA" id="ARBA00022723"/>
    </source>
</evidence>
<reference evidence="7" key="1">
    <citation type="journal article" date="2023" name="PLoS Negl. Trop. Dis.">
        <title>A genome sequence for Biomphalaria pfeifferi, the major vector snail for the human-infecting parasite Schistosoma mansoni.</title>
        <authorList>
            <person name="Bu L."/>
            <person name="Lu L."/>
            <person name="Laidemitt M.R."/>
            <person name="Zhang S.M."/>
            <person name="Mutuku M."/>
            <person name="Mkoji G."/>
            <person name="Steinauer M."/>
            <person name="Loker E.S."/>
        </authorList>
    </citation>
    <scope>NUCLEOTIDE SEQUENCE</scope>
    <source>
        <strain evidence="7">KasaAsao</strain>
    </source>
</reference>
<keyword evidence="2" id="KW-0479">Metal-binding</keyword>
<evidence type="ECO:0000256" key="3">
    <source>
        <dbReference type="ARBA" id="ARBA00022801"/>
    </source>
</evidence>
<keyword evidence="5" id="KW-0482">Metalloprotease</keyword>
<keyword evidence="1" id="KW-0645">Protease</keyword>
<dbReference type="InterPro" id="IPR028090">
    <property type="entry name" value="JAB_dom_prok"/>
</dbReference>
<reference evidence="7" key="2">
    <citation type="submission" date="2023-04" db="EMBL/GenBank/DDBJ databases">
        <authorList>
            <person name="Bu L."/>
            <person name="Lu L."/>
            <person name="Laidemitt M.R."/>
            <person name="Zhang S.M."/>
            <person name="Mutuku M."/>
            <person name="Mkoji G."/>
            <person name="Steinauer M."/>
            <person name="Loker E.S."/>
        </authorList>
    </citation>
    <scope>NUCLEOTIDE SEQUENCE</scope>
    <source>
        <strain evidence="7">KasaAsao</strain>
        <tissue evidence="7">Whole Snail</tissue>
    </source>
</reference>
<dbReference type="GO" id="GO:0008235">
    <property type="term" value="F:metalloexopeptidase activity"/>
    <property type="evidence" value="ECO:0007669"/>
    <property type="project" value="TreeGrafter"/>
</dbReference>
<dbReference type="SMART" id="SM00232">
    <property type="entry name" value="JAB_MPN"/>
    <property type="match status" value="1"/>
</dbReference>
<feature type="domain" description="MPN" evidence="6">
    <location>
        <begin position="2"/>
        <end position="138"/>
    </location>
</feature>
<dbReference type="Gene3D" id="3.40.140.10">
    <property type="entry name" value="Cytidine Deaminase, domain 2"/>
    <property type="match status" value="1"/>
</dbReference>
<dbReference type="EMBL" id="JASAOG010000481">
    <property type="protein sequence ID" value="KAK0039163.1"/>
    <property type="molecule type" value="Genomic_DNA"/>
</dbReference>
<organism evidence="7 8">
    <name type="scientific">Biomphalaria pfeifferi</name>
    <name type="common">Bloodfluke planorb</name>
    <name type="synonym">Freshwater snail</name>
    <dbReference type="NCBI Taxonomy" id="112525"/>
    <lineage>
        <taxon>Eukaryota</taxon>
        <taxon>Metazoa</taxon>
        <taxon>Spiralia</taxon>
        <taxon>Lophotrochozoa</taxon>
        <taxon>Mollusca</taxon>
        <taxon>Gastropoda</taxon>
        <taxon>Heterobranchia</taxon>
        <taxon>Euthyneura</taxon>
        <taxon>Panpulmonata</taxon>
        <taxon>Hygrophila</taxon>
        <taxon>Lymnaeoidea</taxon>
        <taxon>Planorbidae</taxon>
        <taxon>Biomphalaria</taxon>
    </lineage>
</organism>